<dbReference type="GO" id="GO:0009793">
    <property type="term" value="P:embryo development ending in seed dormancy"/>
    <property type="evidence" value="ECO:0007669"/>
    <property type="project" value="TreeGrafter"/>
</dbReference>
<sequence>MICYLPNLRLSILVLVTLVLQWFVFNMDQGPPVWSEWLVFNRVNARARKGLVLGPMRLLLRMCKLQGHEWFCHMYENELLERSTYAPMIDSRRTYRSSVFAFKTLLGINKMSTLGVITS</sequence>
<reference evidence="2" key="1">
    <citation type="submission" date="2015-12" db="EMBL/GenBank/DDBJ databases">
        <title>Gene expression during late stages of embryo sac development: a critical building block for successful pollen-pistil interactions.</title>
        <authorList>
            <person name="Liu Y."/>
            <person name="Joly V."/>
            <person name="Sabar M."/>
            <person name="Matton D.P."/>
        </authorList>
    </citation>
    <scope>NUCLEOTIDE SEQUENCE</scope>
</reference>
<dbReference type="InterPro" id="IPR039910">
    <property type="entry name" value="D15-like"/>
</dbReference>
<accession>A0A0V0IJL0</accession>
<dbReference type="PANTHER" id="PTHR12815">
    <property type="entry name" value="SORTING AND ASSEMBLY MACHINERY SAMM50 PROTEIN FAMILY MEMBER"/>
    <property type="match status" value="1"/>
</dbReference>
<protein>
    <submittedName>
        <fullName evidence="2">Putative ovule protein</fullName>
    </submittedName>
</protein>
<evidence type="ECO:0000256" key="1">
    <source>
        <dbReference type="SAM" id="SignalP"/>
    </source>
</evidence>
<name>A0A0V0IJL0_SOLCH</name>
<keyword evidence="1" id="KW-0732">Signal</keyword>
<dbReference type="EMBL" id="GEDG01005964">
    <property type="protein sequence ID" value="JAP32503.1"/>
    <property type="molecule type" value="Transcribed_RNA"/>
</dbReference>
<dbReference type="GO" id="GO:0009658">
    <property type="term" value="P:chloroplast organization"/>
    <property type="evidence" value="ECO:0007669"/>
    <property type="project" value="TreeGrafter"/>
</dbReference>
<dbReference type="GO" id="GO:0016020">
    <property type="term" value="C:membrane"/>
    <property type="evidence" value="ECO:0007669"/>
    <property type="project" value="TreeGrafter"/>
</dbReference>
<proteinExistence type="predicted"/>
<feature type="chain" id="PRO_5006866408" evidence="1">
    <location>
        <begin position="22"/>
        <end position="119"/>
    </location>
</feature>
<organism evidence="2">
    <name type="scientific">Solanum chacoense</name>
    <name type="common">Chaco potato</name>
    <dbReference type="NCBI Taxonomy" id="4108"/>
    <lineage>
        <taxon>Eukaryota</taxon>
        <taxon>Viridiplantae</taxon>
        <taxon>Streptophyta</taxon>
        <taxon>Embryophyta</taxon>
        <taxon>Tracheophyta</taxon>
        <taxon>Spermatophyta</taxon>
        <taxon>Magnoliopsida</taxon>
        <taxon>eudicotyledons</taxon>
        <taxon>Gunneridae</taxon>
        <taxon>Pentapetalae</taxon>
        <taxon>asterids</taxon>
        <taxon>lamiids</taxon>
        <taxon>Solanales</taxon>
        <taxon>Solanaceae</taxon>
        <taxon>Solanoideae</taxon>
        <taxon>Solaneae</taxon>
        <taxon>Solanum</taxon>
    </lineage>
</organism>
<evidence type="ECO:0000313" key="2">
    <source>
        <dbReference type="EMBL" id="JAP32503.1"/>
    </source>
</evidence>
<feature type="signal peptide" evidence="1">
    <location>
        <begin position="1"/>
        <end position="21"/>
    </location>
</feature>
<dbReference type="PANTHER" id="PTHR12815:SF32">
    <property type="entry name" value="OUTER ENVELOPE PROTEIN 80, CHLOROPLASTIC"/>
    <property type="match status" value="1"/>
</dbReference>
<dbReference type="AlphaFoldDB" id="A0A0V0IJL0"/>